<dbReference type="Pfam" id="PF07730">
    <property type="entry name" value="HisKA_3"/>
    <property type="match status" value="1"/>
</dbReference>
<evidence type="ECO:0000256" key="11">
    <source>
        <dbReference type="ARBA" id="ARBA00022741"/>
    </source>
</evidence>
<evidence type="ECO:0000256" key="16">
    <source>
        <dbReference type="ARBA" id="ARBA00023014"/>
    </source>
</evidence>
<dbReference type="SMART" id="SM00387">
    <property type="entry name" value="HATPase_c"/>
    <property type="match status" value="1"/>
</dbReference>
<keyword evidence="16" id="KW-0411">Iron-sulfur</keyword>
<evidence type="ECO:0000256" key="10">
    <source>
        <dbReference type="ARBA" id="ARBA00022723"/>
    </source>
</evidence>
<evidence type="ECO:0000256" key="15">
    <source>
        <dbReference type="ARBA" id="ARBA00023012"/>
    </source>
</evidence>
<keyword evidence="21" id="KW-0472">Membrane</keyword>
<keyword evidence="14" id="KW-0408">Iron</keyword>
<feature type="domain" description="Histidine kinase" evidence="23">
    <location>
        <begin position="572"/>
        <end position="659"/>
    </location>
</feature>
<keyword evidence="7" id="KW-0963">Cytoplasm</keyword>
<dbReference type="PANTHER" id="PTHR24421">
    <property type="entry name" value="NITRATE/NITRITE SENSOR PROTEIN NARX-RELATED"/>
    <property type="match status" value="1"/>
</dbReference>
<feature type="signal peptide" evidence="22">
    <location>
        <begin position="1"/>
        <end position="34"/>
    </location>
</feature>
<dbReference type="GO" id="GO:0000155">
    <property type="term" value="F:phosphorelay sensor kinase activity"/>
    <property type="evidence" value="ECO:0007669"/>
    <property type="project" value="InterPro"/>
</dbReference>
<comment type="catalytic activity">
    <reaction evidence="1">
        <text>ATP + protein L-histidine = ADP + protein N-phospho-L-histidine.</text>
        <dbReference type="EC" id="2.7.13.3"/>
    </reaction>
</comment>
<keyword evidence="9" id="KW-0808">Transferase</keyword>
<dbReference type="AlphaFoldDB" id="A0A2S0RB31"/>
<evidence type="ECO:0000256" key="13">
    <source>
        <dbReference type="ARBA" id="ARBA00022840"/>
    </source>
</evidence>
<evidence type="ECO:0000313" key="24">
    <source>
        <dbReference type="EMBL" id="AWA28764.1"/>
    </source>
</evidence>
<evidence type="ECO:0000256" key="4">
    <source>
        <dbReference type="ARBA" id="ARBA00012438"/>
    </source>
</evidence>
<dbReference type="GO" id="GO:0005737">
    <property type="term" value="C:cytoplasm"/>
    <property type="evidence" value="ECO:0007669"/>
    <property type="project" value="UniProtKB-SubCell"/>
</dbReference>
<dbReference type="InterPro" id="IPR050482">
    <property type="entry name" value="Sensor_HK_TwoCompSys"/>
</dbReference>
<dbReference type="InterPro" id="IPR036890">
    <property type="entry name" value="HATPase_C_sf"/>
</dbReference>
<dbReference type="InterPro" id="IPR011712">
    <property type="entry name" value="Sig_transdc_His_kin_sub3_dim/P"/>
</dbReference>
<evidence type="ECO:0000256" key="7">
    <source>
        <dbReference type="ARBA" id="ARBA00022490"/>
    </source>
</evidence>
<evidence type="ECO:0000256" key="14">
    <source>
        <dbReference type="ARBA" id="ARBA00023004"/>
    </source>
</evidence>
<keyword evidence="13" id="KW-0067">ATP-binding</keyword>
<keyword evidence="12 24" id="KW-0418">Kinase</keyword>
<feature type="coiled-coil region" evidence="20">
    <location>
        <begin position="379"/>
        <end position="406"/>
    </location>
</feature>
<dbReference type="OrthoDB" id="9778366at2"/>
<dbReference type="CDD" id="cd16917">
    <property type="entry name" value="HATPase_UhpB-NarQ-NarX-like"/>
    <property type="match status" value="1"/>
</dbReference>
<comment type="cofactor">
    <cofactor evidence="2">
        <name>[4Fe-4S] cluster</name>
        <dbReference type="ChEBI" id="CHEBI:49883"/>
    </cofactor>
</comment>
<feature type="repeat" description="TPR" evidence="19">
    <location>
        <begin position="137"/>
        <end position="170"/>
    </location>
</feature>
<evidence type="ECO:0000256" key="1">
    <source>
        <dbReference type="ARBA" id="ARBA00000085"/>
    </source>
</evidence>
<keyword evidence="10" id="KW-0479">Metal-binding</keyword>
<dbReference type="InterPro" id="IPR005467">
    <property type="entry name" value="His_kinase_dom"/>
</dbReference>
<dbReference type="PANTHER" id="PTHR24421:SF10">
    <property type="entry name" value="NITRATE_NITRITE SENSOR PROTEIN NARQ"/>
    <property type="match status" value="1"/>
</dbReference>
<accession>A0A2S0RB31</accession>
<keyword evidence="19" id="KW-0802">TPR repeat</keyword>
<evidence type="ECO:0000256" key="18">
    <source>
        <dbReference type="ARBA" id="ARBA00030800"/>
    </source>
</evidence>
<dbReference type="InterPro" id="IPR011990">
    <property type="entry name" value="TPR-like_helical_dom_sf"/>
</dbReference>
<organism evidence="24 25">
    <name type="scientific">Flavobacterium magnum</name>
    <dbReference type="NCBI Taxonomy" id="2162713"/>
    <lineage>
        <taxon>Bacteria</taxon>
        <taxon>Pseudomonadati</taxon>
        <taxon>Bacteroidota</taxon>
        <taxon>Flavobacteriia</taxon>
        <taxon>Flavobacteriales</taxon>
        <taxon>Flavobacteriaceae</taxon>
        <taxon>Flavobacterium</taxon>
    </lineage>
</organism>
<dbReference type="KEGG" id="fmg:HYN48_00915"/>
<feature type="transmembrane region" description="Helical" evidence="21">
    <location>
        <begin position="407"/>
        <end position="427"/>
    </location>
</feature>
<dbReference type="Pfam" id="PF02518">
    <property type="entry name" value="HATPase_c"/>
    <property type="match status" value="1"/>
</dbReference>
<dbReference type="GO" id="GO:0046983">
    <property type="term" value="F:protein dimerization activity"/>
    <property type="evidence" value="ECO:0007669"/>
    <property type="project" value="InterPro"/>
</dbReference>
<feature type="chain" id="PRO_5015477629" description="Oxygen sensor histidine kinase NreB" evidence="22">
    <location>
        <begin position="35"/>
        <end position="660"/>
    </location>
</feature>
<keyword evidence="22" id="KW-0732">Signal</keyword>
<evidence type="ECO:0000256" key="21">
    <source>
        <dbReference type="SAM" id="Phobius"/>
    </source>
</evidence>
<dbReference type="InterPro" id="IPR004358">
    <property type="entry name" value="Sig_transdc_His_kin-like_C"/>
</dbReference>
<comment type="subcellular location">
    <subcellularLocation>
        <location evidence="3">Cytoplasm</location>
    </subcellularLocation>
</comment>
<dbReference type="SUPFAM" id="SSF48452">
    <property type="entry name" value="TPR-like"/>
    <property type="match status" value="2"/>
</dbReference>
<dbReference type="SUPFAM" id="SSF55874">
    <property type="entry name" value="ATPase domain of HSP90 chaperone/DNA topoisomerase II/histidine kinase"/>
    <property type="match status" value="1"/>
</dbReference>
<proteinExistence type="predicted"/>
<evidence type="ECO:0000256" key="19">
    <source>
        <dbReference type="PROSITE-ProRule" id="PRU00339"/>
    </source>
</evidence>
<keyword evidence="11" id="KW-0547">Nucleotide-binding</keyword>
<dbReference type="InterPro" id="IPR003594">
    <property type="entry name" value="HATPase_dom"/>
</dbReference>
<keyword evidence="21" id="KW-1133">Transmembrane helix</keyword>
<dbReference type="EMBL" id="CP028811">
    <property type="protein sequence ID" value="AWA28764.1"/>
    <property type="molecule type" value="Genomic_DNA"/>
</dbReference>
<evidence type="ECO:0000256" key="5">
    <source>
        <dbReference type="ARBA" id="ARBA00017322"/>
    </source>
</evidence>
<sequence length="660" mass="74492">MKGLRSGFLFKTTTIMLKKYLSICLLCCLLPCNAQNTQQMIAGLKAALKDNPGARKTATIYSDLTWYYSTVSVDSALAYGKKAESEALKLADSTLLGQIYSDIGSVYFNNGDLTRAQQSYLRSYAIRKRLRDAAGIAKINNNLGNVYRDRQEYTQSMKAFLEALTYFESVKDLKSTAIAKSNIGMLMVNLHDYKKALAYLNPAIAYAEQQQLPDRLCEFYGNLGKAYSGLNDTVKARVAFEKSLRNCRLSGNNRAISVLYQNIGLLRARAKNEASAAVMYEKSRQVGQVVNSAHDQDNLKISVARSYLKTGKYKEALALLTEIRDKFLREKKDESLYYTLDLMIPTFAYLKQPDSVLYYQEVNKKLSEHLTRLSMLRQTAELETKYQTAKKEKLLAEQRAETHRKNMLLVGISVLTFLVIIISLLLYRQQKLKNRQQQQEFRLKSAIAQIETQNKLQEQRLSISRDLHDNIGAQLTFIISSVDNIKHGFDIQNIRLNDKLRSISDFTKSTIVELRDTIWAMNNSAITFEDLKVRILNFIEKAKMAREDIHFTFDIDDALQAVALTSIEGMNIYRTIQEAVNNAIKYSDAEDIGIYASADDGTISITINDNGAGFDPENSGNGNGLHNMRKRIEDIGGTISIKTALSEGTKISISLKNKNN</sequence>
<evidence type="ECO:0000259" key="23">
    <source>
        <dbReference type="PROSITE" id="PS50109"/>
    </source>
</evidence>
<dbReference type="Gene3D" id="3.30.565.10">
    <property type="entry name" value="Histidine kinase-like ATPase, C-terminal domain"/>
    <property type="match status" value="1"/>
</dbReference>
<keyword evidence="6" id="KW-0004">4Fe-4S</keyword>
<evidence type="ECO:0000256" key="8">
    <source>
        <dbReference type="ARBA" id="ARBA00022553"/>
    </source>
</evidence>
<dbReference type="EC" id="2.7.13.3" evidence="4"/>
<reference evidence="24 25" key="1">
    <citation type="submission" date="2018-04" db="EMBL/GenBank/DDBJ databases">
        <title>Genome sequencing of Flavobacterium sp. HYN0048.</title>
        <authorList>
            <person name="Yi H."/>
            <person name="Baek C."/>
        </authorList>
    </citation>
    <scope>NUCLEOTIDE SEQUENCE [LARGE SCALE GENOMIC DNA]</scope>
    <source>
        <strain evidence="24 25">HYN0048</strain>
    </source>
</reference>
<dbReference type="InterPro" id="IPR019734">
    <property type="entry name" value="TPR_rpt"/>
</dbReference>
<keyword evidence="21" id="KW-0812">Transmembrane</keyword>
<dbReference type="PROSITE" id="PS50109">
    <property type="entry name" value="HIS_KIN"/>
    <property type="match status" value="1"/>
</dbReference>
<dbReference type="Proteomes" id="UP000244193">
    <property type="component" value="Chromosome"/>
</dbReference>
<keyword evidence="15" id="KW-0902">Two-component regulatory system</keyword>
<dbReference type="GO" id="GO:0046872">
    <property type="term" value="F:metal ion binding"/>
    <property type="evidence" value="ECO:0007669"/>
    <property type="project" value="UniProtKB-KW"/>
</dbReference>
<keyword evidence="25" id="KW-1185">Reference proteome</keyword>
<keyword evidence="20" id="KW-0175">Coiled coil</keyword>
<evidence type="ECO:0000256" key="9">
    <source>
        <dbReference type="ARBA" id="ARBA00022679"/>
    </source>
</evidence>
<dbReference type="Gene3D" id="1.25.40.10">
    <property type="entry name" value="Tetratricopeptide repeat domain"/>
    <property type="match status" value="1"/>
</dbReference>
<evidence type="ECO:0000256" key="6">
    <source>
        <dbReference type="ARBA" id="ARBA00022485"/>
    </source>
</evidence>
<evidence type="ECO:0000313" key="25">
    <source>
        <dbReference type="Proteomes" id="UP000244193"/>
    </source>
</evidence>
<evidence type="ECO:0000256" key="20">
    <source>
        <dbReference type="SAM" id="Coils"/>
    </source>
</evidence>
<dbReference type="PROSITE" id="PS50005">
    <property type="entry name" value="TPR"/>
    <property type="match status" value="1"/>
</dbReference>
<dbReference type="GO" id="GO:0005524">
    <property type="term" value="F:ATP binding"/>
    <property type="evidence" value="ECO:0007669"/>
    <property type="project" value="UniProtKB-KW"/>
</dbReference>
<evidence type="ECO:0000256" key="22">
    <source>
        <dbReference type="SAM" id="SignalP"/>
    </source>
</evidence>
<dbReference type="Gene3D" id="1.20.5.1930">
    <property type="match status" value="1"/>
</dbReference>
<evidence type="ECO:0000256" key="17">
    <source>
        <dbReference type="ARBA" id="ARBA00024827"/>
    </source>
</evidence>
<protein>
    <recommendedName>
        <fullName evidence="5">Oxygen sensor histidine kinase NreB</fullName>
        <ecNumber evidence="4">2.7.13.3</ecNumber>
    </recommendedName>
    <alternativeName>
        <fullName evidence="18">Nitrogen regulation protein B</fullName>
    </alternativeName>
</protein>
<name>A0A2S0RB31_9FLAO</name>
<comment type="function">
    <text evidence="17">Member of the two-component regulatory system NreB/NreC involved in the control of dissimilatory nitrate/nitrite reduction in response to oxygen. NreB functions as a direct oxygen sensor histidine kinase which is autophosphorylated, in the absence of oxygen, probably at the conserved histidine residue, and transfers its phosphate group probably to a conserved aspartate residue of NreC. NreB/NreC activates the expression of the nitrate (narGHJI) and nitrite (nir) reductase operons, as well as the putative nitrate transporter gene narT.</text>
</comment>
<dbReference type="SMART" id="SM00028">
    <property type="entry name" value="TPR"/>
    <property type="match status" value="5"/>
</dbReference>
<keyword evidence="8" id="KW-0597">Phosphoprotein</keyword>
<dbReference type="GO" id="GO:0051539">
    <property type="term" value="F:4 iron, 4 sulfur cluster binding"/>
    <property type="evidence" value="ECO:0007669"/>
    <property type="project" value="UniProtKB-KW"/>
</dbReference>
<dbReference type="PRINTS" id="PR00344">
    <property type="entry name" value="BCTRLSENSOR"/>
</dbReference>
<evidence type="ECO:0000256" key="12">
    <source>
        <dbReference type="ARBA" id="ARBA00022777"/>
    </source>
</evidence>
<gene>
    <name evidence="24" type="ORF">HYN48_00915</name>
</gene>
<dbReference type="Pfam" id="PF13424">
    <property type="entry name" value="TPR_12"/>
    <property type="match status" value="2"/>
</dbReference>
<dbReference type="GO" id="GO:0016020">
    <property type="term" value="C:membrane"/>
    <property type="evidence" value="ECO:0007669"/>
    <property type="project" value="InterPro"/>
</dbReference>
<evidence type="ECO:0000256" key="3">
    <source>
        <dbReference type="ARBA" id="ARBA00004496"/>
    </source>
</evidence>
<evidence type="ECO:0000256" key="2">
    <source>
        <dbReference type="ARBA" id="ARBA00001966"/>
    </source>
</evidence>